<proteinExistence type="predicted"/>
<name>A0A6A2WMQ0_HIBSY</name>
<evidence type="ECO:0000313" key="3">
    <source>
        <dbReference type="Proteomes" id="UP000436088"/>
    </source>
</evidence>
<dbReference type="AlphaFoldDB" id="A0A6A2WMQ0"/>
<evidence type="ECO:0000256" key="1">
    <source>
        <dbReference type="SAM" id="MobiDB-lite"/>
    </source>
</evidence>
<dbReference type="Proteomes" id="UP000436088">
    <property type="component" value="Unassembled WGS sequence"/>
</dbReference>
<keyword evidence="3" id="KW-1185">Reference proteome</keyword>
<reference evidence="2" key="1">
    <citation type="submission" date="2019-09" db="EMBL/GenBank/DDBJ databases">
        <title>Draft genome information of white flower Hibiscus syriacus.</title>
        <authorList>
            <person name="Kim Y.-M."/>
        </authorList>
    </citation>
    <scope>NUCLEOTIDE SEQUENCE [LARGE SCALE GENOMIC DNA]</scope>
    <source>
        <strain evidence="2">YM2019G1</strain>
    </source>
</reference>
<comment type="caution">
    <text evidence="2">The sequence shown here is derived from an EMBL/GenBank/DDBJ whole genome shotgun (WGS) entry which is preliminary data.</text>
</comment>
<protein>
    <submittedName>
        <fullName evidence="2">Uncharacterized protein</fullName>
    </submittedName>
</protein>
<evidence type="ECO:0000313" key="2">
    <source>
        <dbReference type="EMBL" id="KAE8661483.1"/>
    </source>
</evidence>
<feature type="region of interest" description="Disordered" evidence="1">
    <location>
        <begin position="1"/>
        <end position="21"/>
    </location>
</feature>
<sequence>MQVHLTVSAPASPQDDDVYNDVDDPVTCVPDKPPSVGSEMPPYFQSMMETLDLRFASMESHFTALGTQVSEITS</sequence>
<accession>A0A6A2WMQ0</accession>
<gene>
    <name evidence="2" type="ORF">F3Y22_tig00113725pilonHSYRG00513</name>
</gene>
<organism evidence="2 3">
    <name type="scientific">Hibiscus syriacus</name>
    <name type="common">Rose of Sharon</name>
    <dbReference type="NCBI Taxonomy" id="106335"/>
    <lineage>
        <taxon>Eukaryota</taxon>
        <taxon>Viridiplantae</taxon>
        <taxon>Streptophyta</taxon>
        <taxon>Embryophyta</taxon>
        <taxon>Tracheophyta</taxon>
        <taxon>Spermatophyta</taxon>
        <taxon>Magnoliopsida</taxon>
        <taxon>eudicotyledons</taxon>
        <taxon>Gunneridae</taxon>
        <taxon>Pentapetalae</taxon>
        <taxon>rosids</taxon>
        <taxon>malvids</taxon>
        <taxon>Malvales</taxon>
        <taxon>Malvaceae</taxon>
        <taxon>Malvoideae</taxon>
        <taxon>Hibiscus</taxon>
    </lineage>
</organism>
<dbReference type="EMBL" id="VEPZ02001720">
    <property type="protein sequence ID" value="KAE8661483.1"/>
    <property type="molecule type" value="Genomic_DNA"/>
</dbReference>